<evidence type="ECO:0000256" key="4">
    <source>
        <dbReference type="SAM" id="MobiDB-lite"/>
    </source>
</evidence>
<dbReference type="OrthoDB" id="25131at2759"/>
<dbReference type="EMBL" id="LT598465">
    <property type="protein sequence ID" value="SCU90892.1"/>
    <property type="molecule type" value="Genomic_DNA"/>
</dbReference>
<evidence type="ECO:0000256" key="3">
    <source>
        <dbReference type="PROSITE-ProRule" id="PRU00221"/>
    </source>
</evidence>
<reference evidence="5 6" key="1">
    <citation type="submission" date="2016-03" db="EMBL/GenBank/DDBJ databases">
        <authorList>
            <person name="Devillers H."/>
        </authorList>
    </citation>
    <scope>NUCLEOTIDE SEQUENCE [LARGE SCALE GENOMIC DNA]</scope>
    <source>
        <strain evidence="5">CBS 11717</strain>
    </source>
</reference>
<dbReference type="InterPro" id="IPR036322">
    <property type="entry name" value="WD40_repeat_dom_sf"/>
</dbReference>
<evidence type="ECO:0000256" key="2">
    <source>
        <dbReference type="ARBA" id="ARBA00022737"/>
    </source>
</evidence>
<dbReference type="PANTHER" id="PTHR22889">
    <property type="entry name" value="WD REPEAT-CONTAINING PROTEIN 89"/>
    <property type="match status" value="1"/>
</dbReference>
<dbReference type="PANTHER" id="PTHR22889:SF0">
    <property type="entry name" value="WD REPEAT-CONTAINING PROTEIN 89"/>
    <property type="match status" value="1"/>
</dbReference>
<sequence>MAYFNVAENSFGADNWCLKLRPLYQAGLLTSLSSGEVFVIDWETNKPKQRIVAHLTSINDMQVLDRDYANGFGFATANEEGTKIFDVRMKDAVASLKSEKSSPFLSVDSRHGLLACGTELSGVDAELHLYDIRKTDGPVRSMIDSHHDDITSICFHPSDPNVLMSGSTDGYVNIYDLAQPEEDDALHQVINFASIHSCGWLAPKRIFTLSHMETFGIHELNDKSDDPTEPQPRDFGDIRSDWNCDYVVDVYPGVIATGRSQAGRGELQLIPLNSEQLDTKNSVVIPAAHGDDIVRDIYFSEQNPNLMYSCGEDGYVRSWNVQQANQLQVVAQFWDYSKPLNLFQDTVIEADMNDPTSEPVGTVTEPEEKSEKDKEKPSKDKKKSNKKQKSDKDKNRLKSRFKPY</sequence>
<keyword evidence="1 3" id="KW-0853">WD repeat</keyword>
<dbReference type="InterPro" id="IPR015943">
    <property type="entry name" value="WD40/YVTN_repeat-like_dom_sf"/>
</dbReference>
<gene>
    <name evidence="5" type="ORF">LAMI_0E03994G</name>
</gene>
<organism evidence="5 6">
    <name type="scientific">Lachancea mirantina</name>
    <dbReference type="NCBI Taxonomy" id="1230905"/>
    <lineage>
        <taxon>Eukaryota</taxon>
        <taxon>Fungi</taxon>
        <taxon>Dikarya</taxon>
        <taxon>Ascomycota</taxon>
        <taxon>Saccharomycotina</taxon>
        <taxon>Saccharomycetes</taxon>
        <taxon>Saccharomycetales</taxon>
        <taxon>Saccharomycetaceae</taxon>
        <taxon>Lachancea</taxon>
    </lineage>
</organism>
<dbReference type="Gene3D" id="2.130.10.10">
    <property type="entry name" value="YVTN repeat-like/Quinoprotein amine dehydrogenase"/>
    <property type="match status" value="2"/>
</dbReference>
<feature type="region of interest" description="Disordered" evidence="4">
    <location>
        <begin position="351"/>
        <end position="404"/>
    </location>
</feature>
<feature type="repeat" description="WD" evidence="3">
    <location>
        <begin position="143"/>
        <end position="185"/>
    </location>
</feature>
<evidence type="ECO:0000256" key="1">
    <source>
        <dbReference type="ARBA" id="ARBA00022574"/>
    </source>
</evidence>
<dbReference type="PROSITE" id="PS50082">
    <property type="entry name" value="WD_REPEATS_2"/>
    <property type="match status" value="1"/>
</dbReference>
<keyword evidence="6" id="KW-1185">Reference proteome</keyword>
<dbReference type="InterPro" id="IPR001680">
    <property type="entry name" value="WD40_rpt"/>
</dbReference>
<dbReference type="Pfam" id="PF00400">
    <property type="entry name" value="WD40"/>
    <property type="match status" value="2"/>
</dbReference>
<evidence type="ECO:0000313" key="6">
    <source>
        <dbReference type="Proteomes" id="UP000191024"/>
    </source>
</evidence>
<feature type="compositionally biased region" description="Basic and acidic residues" evidence="4">
    <location>
        <begin position="366"/>
        <end position="378"/>
    </location>
</feature>
<keyword evidence="2" id="KW-0677">Repeat</keyword>
<dbReference type="SMART" id="SM00320">
    <property type="entry name" value="WD40"/>
    <property type="match status" value="3"/>
</dbReference>
<dbReference type="Proteomes" id="UP000191024">
    <property type="component" value="Chromosome E"/>
</dbReference>
<protein>
    <submittedName>
        <fullName evidence="5">LAMI_0E03994g1_1</fullName>
    </submittedName>
</protein>
<dbReference type="SUPFAM" id="SSF50978">
    <property type="entry name" value="WD40 repeat-like"/>
    <property type="match status" value="1"/>
</dbReference>
<dbReference type="STRING" id="1230905.A0A1G4JKQ9"/>
<dbReference type="AlphaFoldDB" id="A0A1G4JKQ9"/>
<accession>A0A1G4JKQ9</accession>
<dbReference type="PROSITE" id="PS50294">
    <property type="entry name" value="WD_REPEATS_REGION"/>
    <property type="match status" value="1"/>
</dbReference>
<dbReference type="InterPro" id="IPR039328">
    <property type="entry name" value="WDR89"/>
</dbReference>
<evidence type="ECO:0000313" key="5">
    <source>
        <dbReference type="EMBL" id="SCU90892.1"/>
    </source>
</evidence>
<name>A0A1G4JKQ9_9SACH</name>
<proteinExistence type="predicted"/>